<feature type="domain" description="Endonuclease/exonuclease/phosphatase" evidence="1">
    <location>
        <begin position="27"/>
        <end position="145"/>
    </location>
</feature>
<reference evidence="2" key="2">
    <citation type="submission" date="2017-06" db="EMBL/GenBank/DDBJ databases">
        <title>WGS assembly of Brachypodium distachyon.</title>
        <authorList>
            <consortium name="The International Brachypodium Initiative"/>
            <person name="Lucas S."/>
            <person name="Harmon-Smith M."/>
            <person name="Lail K."/>
            <person name="Tice H."/>
            <person name="Grimwood J."/>
            <person name="Bruce D."/>
            <person name="Barry K."/>
            <person name="Shu S."/>
            <person name="Lindquist E."/>
            <person name="Wang M."/>
            <person name="Pitluck S."/>
            <person name="Vogel J.P."/>
            <person name="Garvin D.F."/>
            <person name="Mockler T.C."/>
            <person name="Schmutz J."/>
            <person name="Rokhsar D."/>
            <person name="Bevan M.W."/>
        </authorList>
    </citation>
    <scope>NUCLEOTIDE SEQUENCE</scope>
    <source>
        <strain evidence="2">Bd21</strain>
    </source>
</reference>
<dbReference type="Gramene" id="KQJ95644">
    <property type="protein sequence ID" value="KQJ95644"/>
    <property type="gene ID" value="BRADI_3g18275v3"/>
</dbReference>
<dbReference type="InterPro" id="IPR036691">
    <property type="entry name" value="Endo/exonu/phosph_ase_sf"/>
</dbReference>
<keyword evidence="4" id="KW-1185">Reference proteome</keyword>
<evidence type="ECO:0000259" key="1">
    <source>
        <dbReference type="Pfam" id="PF03372"/>
    </source>
</evidence>
<organism evidence="2">
    <name type="scientific">Brachypodium distachyon</name>
    <name type="common">Purple false brome</name>
    <name type="synonym">Trachynia distachya</name>
    <dbReference type="NCBI Taxonomy" id="15368"/>
    <lineage>
        <taxon>Eukaryota</taxon>
        <taxon>Viridiplantae</taxon>
        <taxon>Streptophyta</taxon>
        <taxon>Embryophyta</taxon>
        <taxon>Tracheophyta</taxon>
        <taxon>Spermatophyta</taxon>
        <taxon>Magnoliopsida</taxon>
        <taxon>Liliopsida</taxon>
        <taxon>Poales</taxon>
        <taxon>Poaceae</taxon>
        <taxon>BOP clade</taxon>
        <taxon>Pooideae</taxon>
        <taxon>Stipodae</taxon>
        <taxon>Brachypodieae</taxon>
        <taxon>Brachypodium</taxon>
    </lineage>
</organism>
<dbReference type="PANTHER" id="PTHR33710">
    <property type="entry name" value="BNAC02G09200D PROTEIN"/>
    <property type="match status" value="1"/>
</dbReference>
<dbReference type="EnsemblPlants" id="KQJ95644">
    <property type="protein sequence ID" value="KQJ95644"/>
    <property type="gene ID" value="BRADI_3g18275v3"/>
</dbReference>
<dbReference type="SUPFAM" id="SSF56219">
    <property type="entry name" value="DNase I-like"/>
    <property type="match status" value="1"/>
</dbReference>
<dbReference type="Gene3D" id="3.60.10.10">
    <property type="entry name" value="Endonuclease/exonuclease/phosphatase"/>
    <property type="match status" value="1"/>
</dbReference>
<dbReference type="Proteomes" id="UP000008810">
    <property type="component" value="Chromosome 3"/>
</dbReference>
<dbReference type="InterPro" id="IPR005135">
    <property type="entry name" value="Endo/exonuclease/phosphatase"/>
</dbReference>
<evidence type="ECO:0000313" key="2">
    <source>
        <dbReference type="EMBL" id="KQJ95644.2"/>
    </source>
</evidence>
<gene>
    <name evidence="2" type="ORF">BRADI_3g18275v3</name>
</gene>
<name>A0A0Q3FBR0_BRADI</name>
<accession>A0A0Q3FBR0</accession>
<dbReference type="GO" id="GO:0003824">
    <property type="term" value="F:catalytic activity"/>
    <property type="evidence" value="ECO:0007669"/>
    <property type="project" value="InterPro"/>
</dbReference>
<sequence length="146" mass="15909">MQVAGKDGMPVANLATCTIGCLDKVATVGPRRAPMLSVKAFLDELSLLSQQVNGPWAILGDFNLTLRPSDRSNANFNAADAARFSSCLSSLHLIEIPLLGKSFTWSNQQSSPILVRLDRAFINHDWSSFFPNSTLSFLPRSTSDHS</sequence>
<proteinExistence type="predicted"/>
<dbReference type="EMBL" id="CM000882">
    <property type="protein sequence ID" value="KQJ95644.2"/>
    <property type="molecule type" value="Genomic_DNA"/>
</dbReference>
<evidence type="ECO:0000313" key="4">
    <source>
        <dbReference type="Proteomes" id="UP000008810"/>
    </source>
</evidence>
<dbReference type="OrthoDB" id="692455at2759"/>
<dbReference type="PANTHER" id="PTHR33710:SF48">
    <property type="entry name" value="OS02G0307075 PROTEIN"/>
    <property type="match status" value="1"/>
</dbReference>
<evidence type="ECO:0000313" key="3">
    <source>
        <dbReference type="EnsemblPlants" id="KQJ95644"/>
    </source>
</evidence>
<reference evidence="3" key="3">
    <citation type="submission" date="2018-08" db="UniProtKB">
        <authorList>
            <consortium name="EnsemblPlants"/>
        </authorList>
    </citation>
    <scope>IDENTIFICATION</scope>
    <source>
        <strain evidence="3">cv. Bd21</strain>
    </source>
</reference>
<reference evidence="2 3" key="1">
    <citation type="journal article" date="2010" name="Nature">
        <title>Genome sequencing and analysis of the model grass Brachypodium distachyon.</title>
        <authorList>
            <consortium name="International Brachypodium Initiative"/>
        </authorList>
    </citation>
    <scope>NUCLEOTIDE SEQUENCE [LARGE SCALE GENOMIC DNA]</scope>
    <source>
        <strain evidence="2 3">Bd21</strain>
    </source>
</reference>
<dbReference type="AlphaFoldDB" id="A0A0Q3FBR0"/>
<protein>
    <recommendedName>
        <fullName evidence="1">Endonuclease/exonuclease/phosphatase domain-containing protein</fullName>
    </recommendedName>
</protein>
<dbReference type="Pfam" id="PF03372">
    <property type="entry name" value="Exo_endo_phos"/>
    <property type="match status" value="1"/>
</dbReference>
<dbReference type="InParanoid" id="A0A0Q3FBR0"/>